<dbReference type="PRINTS" id="PR00326">
    <property type="entry name" value="GTP1OBG"/>
</dbReference>
<evidence type="ECO:0000313" key="9">
    <source>
        <dbReference type="RefSeq" id="XP_016928827.2"/>
    </source>
</evidence>
<dbReference type="InterPro" id="IPR023179">
    <property type="entry name" value="GTP-bd_ortho_bundle_sf"/>
</dbReference>
<feature type="region of interest" description="Disordered" evidence="6">
    <location>
        <begin position="552"/>
        <end position="674"/>
    </location>
</feature>
<feature type="compositionally biased region" description="Basic residues" evidence="6">
    <location>
        <begin position="665"/>
        <end position="674"/>
    </location>
</feature>
<feature type="compositionally biased region" description="Acidic residues" evidence="6">
    <location>
        <begin position="616"/>
        <end position="627"/>
    </location>
</feature>
<evidence type="ECO:0000256" key="5">
    <source>
        <dbReference type="RuleBase" id="RU364023"/>
    </source>
</evidence>
<evidence type="ECO:0000256" key="3">
    <source>
        <dbReference type="ARBA" id="ARBA00023134"/>
    </source>
</evidence>
<dbReference type="Pfam" id="PF01926">
    <property type="entry name" value="MMR_HSR1"/>
    <property type="match status" value="1"/>
</dbReference>
<evidence type="ECO:0000256" key="2">
    <source>
        <dbReference type="ARBA" id="ARBA00022741"/>
    </source>
</evidence>
<dbReference type="GO" id="GO:0005525">
    <property type="term" value="F:GTP binding"/>
    <property type="evidence" value="ECO:0007669"/>
    <property type="project" value="UniProtKB-KW"/>
</dbReference>
<dbReference type="AlphaFoldDB" id="A0AB39Z5K1"/>
<keyword evidence="4 5" id="KW-0539">Nucleus</keyword>
<comment type="subcellular location">
    <subcellularLocation>
        <location evidence="1 5">Nucleus</location>
        <location evidence="1 5">Nucleolus</location>
    </subcellularLocation>
</comment>
<reference evidence="9" key="1">
    <citation type="submission" date="2025-08" db="UniProtKB">
        <authorList>
            <consortium name="RefSeq"/>
        </authorList>
    </citation>
    <scope>IDENTIFICATION</scope>
</reference>
<dbReference type="InterPro" id="IPR006073">
    <property type="entry name" value="GTP-bd"/>
</dbReference>
<feature type="domain" description="CP-type G" evidence="7">
    <location>
        <begin position="212"/>
        <end position="373"/>
    </location>
</feature>
<evidence type="ECO:0000256" key="6">
    <source>
        <dbReference type="SAM" id="MobiDB-lite"/>
    </source>
</evidence>
<keyword evidence="3 5" id="KW-0342">GTP-binding</keyword>
<accession>A0AB39Z5K1</accession>
<proteinExistence type="inferred from homology"/>
<dbReference type="GO" id="GO:0005730">
    <property type="term" value="C:nucleolus"/>
    <property type="evidence" value="ECO:0007669"/>
    <property type="project" value="UniProtKB-SubCell"/>
</dbReference>
<keyword evidence="8" id="KW-1185">Reference proteome</keyword>
<dbReference type="InterPro" id="IPR030378">
    <property type="entry name" value="G_CP_dom"/>
</dbReference>
<evidence type="ECO:0000256" key="1">
    <source>
        <dbReference type="ARBA" id="ARBA00004604"/>
    </source>
</evidence>
<sequence length="674" mass="76858">MPKVRSTPGKPRTQGFNHSNHSMNPERPKSGLKGVAHPRTKGTIKRLQMYRNFKAKRDRTGKILTPAPFQGRLPAGTMARVEPTPKWFSNSRVISQSALQKFQDEIGKAVKDPYQVIMKPSQLPVTLLNEAAKYKRVHLLDTESFDSTFGPKKQRKRVSLKVRDLEDLSKAADDQADKYDSTKDLDLIREDTGEKKAVRDWVFGAGQSKRIWNELHKVVDASDVLLQVLDARDPMGTRSKYIEEFLRKEKPHKHLFFILNKVDLVPVWVTQRWVAILSAEYPTIAFHASLQHPFGKGALINLFRQLGKLHLDKKQISVGFIGYPNVGKSSVINALRSKKVCKVAPIAGETKVWQYITLMKRIFLIDCPGVVYPTAETDTEKVLKGVVRVELVTNPEDYVDSLLQRVRREYISKNYKIDHWNTSTHFLEQLAQKTGKLLKGGEPDVTVTARMVLNDWQRGKLPFYVPPEGFAVPKSQEGKEEEEVVEVANEDAKSEAPTFVSESVKKAREFRQIQDFRKIRVGLEYEQQDVKELDHIDLELLEQQKAERAAKKKARLHNLGEEEEESSDGADEFYSEDEYNEDLQRVVHKKAKAKKTQQLAITSSGKFRVAKIQPGDSDEVGSSDDDGPSTSKAPRLTAKQKRSLERSQKRKKIGSNFYETTNVKNRNRNKKKDT</sequence>
<feature type="region of interest" description="Disordered" evidence="6">
    <location>
        <begin position="1"/>
        <end position="37"/>
    </location>
</feature>
<dbReference type="Proteomes" id="UP001652628">
    <property type="component" value="Chromosome 2R"/>
</dbReference>
<dbReference type="SUPFAM" id="SSF52540">
    <property type="entry name" value="P-loop containing nucleoside triphosphate hydrolases"/>
    <property type="match status" value="1"/>
</dbReference>
<dbReference type="PANTHER" id="PTHR11089">
    <property type="entry name" value="GTP-BINDING PROTEIN-RELATED"/>
    <property type="match status" value="1"/>
</dbReference>
<keyword evidence="2 5" id="KW-0547">Nucleotide-binding</keyword>
<dbReference type="Gene3D" id="1.10.1580.10">
    <property type="match status" value="1"/>
</dbReference>
<dbReference type="Gene3D" id="3.40.50.300">
    <property type="entry name" value="P-loop containing nucleotide triphosphate hydrolases"/>
    <property type="match status" value="1"/>
</dbReference>
<dbReference type="InterPro" id="IPR050755">
    <property type="entry name" value="TRAFAC_YlqF/YawG_RiboMat"/>
</dbReference>
<gene>
    <name evidence="9" type="primary">Ns2</name>
</gene>
<feature type="compositionally biased region" description="Polar residues" evidence="6">
    <location>
        <begin position="596"/>
        <end position="605"/>
    </location>
</feature>
<evidence type="ECO:0000313" key="8">
    <source>
        <dbReference type="Proteomes" id="UP001652628"/>
    </source>
</evidence>
<organism evidence="8 9">
    <name type="scientific">Drosophila suzukii</name>
    <name type="common">Spotted-wing drosophila fruit fly</name>
    <dbReference type="NCBI Taxonomy" id="28584"/>
    <lineage>
        <taxon>Eukaryota</taxon>
        <taxon>Metazoa</taxon>
        <taxon>Ecdysozoa</taxon>
        <taxon>Arthropoda</taxon>
        <taxon>Hexapoda</taxon>
        <taxon>Insecta</taxon>
        <taxon>Pterygota</taxon>
        <taxon>Neoptera</taxon>
        <taxon>Endopterygota</taxon>
        <taxon>Diptera</taxon>
        <taxon>Brachycera</taxon>
        <taxon>Muscomorpha</taxon>
        <taxon>Ephydroidea</taxon>
        <taxon>Drosophilidae</taxon>
        <taxon>Drosophila</taxon>
        <taxon>Sophophora</taxon>
    </lineage>
</organism>
<dbReference type="GeneID" id="108009186"/>
<dbReference type="InterPro" id="IPR027417">
    <property type="entry name" value="P-loop_NTPase"/>
</dbReference>
<comment type="function">
    <text evidence="5">GTPase that associates with pre-60S ribosomal subunits in the nucleolus and is required for their nuclear export and maturation.</text>
</comment>
<dbReference type="PANTHER" id="PTHR11089:SF9">
    <property type="entry name" value="NUCLEOLAR GTP-BINDING PROTEIN 2"/>
    <property type="match status" value="1"/>
</dbReference>
<dbReference type="CDD" id="cd01858">
    <property type="entry name" value="NGP_1"/>
    <property type="match status" value="1"/>
</dbReference>
<dbReference type="RefSeq" id="XP_016928827.2">
    <property type="nucleotide sequence ID" value="XM_017073338.4"/>
</dbReference>
<name>A0AB39Z5K1_DROSZ</name>
<dbReference type="CTD" id="36989"/>
<feature type="compositionally biased region" description="Polar residues" evidence="6">
    <location>
        <begin position="14"/>
        <end position="23"/>
    </location>
</feature>
<dbReference type="InterPro" id="IPR024929">
    <property type="entry name" value="GNL2_CP_dom"/>
</dbReference>
<comment type="similarity">
    <text evidence="5">Belongs to the TRAFAC class YlqF/YawG GTPase family. NOG2 subfamily.</text>
</comment>
<dbReference type="InterPro" id="IPR012971">
    <property type="entry name" value="NOG2_N_dom"/>
</dbReference>
<evidence type="ECO:0000259" key="7">
    <source>
        <dbReference type="PROSITE" id="PS51721"/>
    </source>
</evidence>
<dbReference type="Pfam" id="PF08153">
    <property type="entry name" value="NGP1NT"/>
    <property type="match status" value="1"/>
</dbReference>
<evidence type="ECO:0000256" key="4">
    <source>
        <dbReference type="ARBA" id="ARBA00023242"/>
    </source>
</evidence>
<dbReference type="CDD" id="cd00882">
    <property type="entry name" value="Ras_like_GTPase"/>
    <property type="match status" value="1"/>
</dbReference>
<protein>
    <recommendedName>
        <fullName evidence="5">Nucleolar GTP-binding protein 2</fullName>
    </recommendedName>
</protein>
<feature type="compositionally biased region" description="Basic residues" evidence="6">
    <location>
        <begin position="586"/>
        <end position="595"/>
    </location>
</feature>
<dbReference type="PROSITE" id="PS51721">
    <property type="entry name" value="G_CP"/>
    <property type="match status" value="1"/>
</dbReference>
<feature type="compositionally biased region" description="Acidic residues" evidence="6">
    <location>
        <begin position="561"/>
        <end position="581"/>
    </location>
</feature>